<dbReference type="GO" id="GO:0008270">
    <property type="term" value="F:zinc ion binding"/>
    <property type="evidence" value="ECO:0007669"/>
    <property type="project" value="InterPro"/>
</dbReference>
<dbReference type="InterPro" id="IPR036864">
    <property type="entry name" value="Zn2-C6_fun-type_DNA-bd_sf"/>
</dbReference>
<gene>
    <name evidence="4" type="ORF">FSUBG_9820</name>
</gene>
<dbReference type="PANTHER" id="PTHR47785">
    <property type="entry name" value="ZN(II)2CYS6 TRANSCRIPTION FACTOR (EUROFUNG)-RELATED-RELATED"/>
    <property type="match status" value="1"/>
</dbReference>
<keyword evidence="1" id="KW-0539">Nucleus</keyword>
<dbReference type="InterPro" id="IPR001138">
    <property type="entry name" value="Zn2Cys6_DnaBD"/>
</dbReference>
<organism evidence="4 5">
    <name type="scientific">Gibberella subglutinans</name>
    <name type="common">Fusarium subglutinans</name>
    <dbReference type="NCBI Taxonomy" id="42677"/>
    <lineage>
        <taxon>Eukaryota</taxon>
        <taxon>Fungi</taxon>
        <taxon>Dikarya</taxon>
        <taxon>Ascomycota</taxon>
        <taxon>Pezizomycotina</taxon>
        <taxon>Sordariomycetes</taxon>
        <taxon>Hypocreomycetidae</taxon>
        <taxon>Hypocreales</taxon>
        <taxon>Nectriaceae</taxon>
        <taxon>Fusarium</taxon>
        <taxon>Fusarium fujikuroi species complex</taxon>
    </lineage>
</organism>
<sequence length="186" mass="21328">MSYNQFPNRRRVIQACVNCRMRKTRCDAAQPRCGLCTSQNVDCVYRDAKQPKIDYNTQVLLERMQLLEDRILSSNSTSQSHRAPPEASPMSHHDPQPDSITEGREPVFEVQIPLVAYGQRQSRFLMELGPETSGKGWHRRTELVELCRCNRSLLPRAAERQTSFNNVAASFLVEALGELILYFISR</sequence>
<dbReference type="RefSeq" id="XP_036534662.1">
    <property type="nucleotide sequence ID" value="XM_036688375.1"/>
</dbReference>
<accession>A0A8H5PBF0</accession>
<protein>
    <submittedName>
        <fullName evidence="4">3-oxoacyl-reductase</fullName>
    </submittedName>
</protein>
<dbReference type="CDD" id="cd00067">
    <property type="entry name" value="GAL4"/>
    <property type="match status" value="1"/>
</dbReference>
<evidence type="ECO:0000313" key="5">
    <source>
        <dbReference type="Proteomes" id="UP000547976"/>
    </source>
</evidence>
<dbReference type="GeneID" id="59323093"/>
<dbReference type="Gene3D" id="4.10.240.10">
    <property type="entry name" value="Zn(2)-C6 fungal-type DNA-binding domain"/>
    <property type="match status" value="1"/>
</dbReference>
<name>A0A8H5PBF0_GIBSU</name>
<dbReference type="AlphaFoldDB" id="A0A8H5PBF0"/>
<feature type="region of interest" description="Disordered" evidence="2">
    <location>
        <begin position="74"/>
        <end position="101"/>
    </location>
</feature>
<dbReference type="OrthoDB" id="1919336at2759"/>
<dbReference type="Proteomes" id="UP000547976">
    <property type="component" value="Unassembled WGS sequence"/>
</dbReference>
<reference evidence="4 5" key="1">
    <citation type="submission" date="2020-05" db="EMBL/GenBank/DDBJ databases">
        <title>Identification and distribution of gene clusters putatively required for synthesis of sphingolipid metabolism inhibitors in phylogenetically diverse species of the filamentous fungus Fusarium.</title>
        <authorList>
            <person name="Kim H.-S."/>
            <person name="Busman M."/>
            <person name="Brown D.W."/>
            <person name="Divon H."/>
            <person name="Uhlig S."/>
            <person name="Proctor R.H."/>
        </authorList>
    </citation>
    <scope>NUCLEOTIDE SEQUENCE [LARGE SCALE GENOMIC DNA]</scope>
    <source>
        <strain evidence="4 5">NRRL 66333</strain>
    </source>
</reference>
<evidence type="ECO:0000259" key="3">
    <source>
        <dbReference type="PROSITE" id="PS50048"/>
    </source>
</evidence>
<comment type="caution">
    <text evidence="4">The sequence shown here is derived from an EMBL/GenBank/DDBJ whole genome shotgun (WGS) entry which is preliminary data.</text>
</comment>
<proteinExistence type="predicted"/>
<dbReference type="GO" id="GO:0000981">
    <property type="term" value="F:DNA-binding transcription factor activity, RNA polymerase II-specific"/>
    <property type="evidence" value="ECO:0007669"/>
    <property type="project" value="InterPro"/>
</dbReference>
<evidence type="ECO:0000313" key="4">
    <source>
        <dbReference type="EMBL" id="KAF5593393.1"/>
    </source>
</evidence>
<dbReference type="SMART" id="SM00066">
    <property type="entry name" value="GAL4"/>
    <property type="match status" value="1"/>
</dbReference>
<dbReference type="PROSITE" id="PS50048">
    <property type="entry name" value="ZN2_CY6_FUNGAL_2"/>
    <property type="match status" value="1"/>
</dbReference>
<dbReference type="EMBL" id="JAAOAV010000158">
    <property type="protein sequence ID" value="KAF5593393.1"/>
    <property type="molecule type" value="Genomic_DNA"/>
</dbReference>
<feature type="domain" description="Zn(2)-C6 fungal-type" evidence="3">
    <location>
        <begin position="15"/>
        <end position="45"/>
    </location>
</feature>
<dbReference type="InterPro" id="IPR053181">
    <property type="entry name" value="EcdB-like_regulator"/>
</dbReference>
<feature type="compositionally biased region" description="Basic and acidic residues" evidence="2">
    <location>
        <begin position="91"/>
        <end position="101"/>
    </location>
</feature>
<dbReference type="Pfam" id="PF00172">
    <property type="entry name" value="Zn_clus"/>
    <property type="match status" value="1"/>
</dbReference>
<dbReference type="SUPFAM" id="SSF57701">
    <property type="entry name" value="Zn2/Cys6 DNA-binding domain"/>
    <property type="match status" value="1"/>
</dbReference>
<evidence type="ECO:0000256" key="2">
    <source>
        <dbReference type="SAM" id="MobiDB-lite"/>
    </source>
</evidence>
<dbReference type="PROSITE" id="PS00463">
    <property type="entry name" value="ZN2_CY6_FUNGAL_1"/>
    <property type="match status" value="1"/>
</dbReference>
<keyword evidence="5" id="KW-1185">Reference proteome</keyword>
<evidence type="ECO:0000256" key="1">
    <source>
        <dbReference type="ARBA" id="ARBA00023242"/>
    </source>
</evidence>